<dbReference type="Pfam" id="PF03004">
    <property type="entry name" value="Transposase_24"/>
    <property type="match status" value="1"/>
</dbReference>
<proteinExistence type="predicted"/>
<evidence type="ECO:0008006" key="4">
    <source>
        <dbReference type="Google" id="ProtNLM"/>
    </source>
</evidence>
<dbReference type="AlphaFoldDB" id="A0AAV0BUV0"/>
<dbReference type="InterPro" id="IPR004252">
    <property type="entry name" value="Probable_transposase_24"/>
</dbReference>
<feature type="region of interest" description="Disordered" evidence="1">
    <location>
        <begin position="374"/>
        <end position="401"/>
    </location>
</feature>
<evidence type="ECO:0000313" key="2">
    <source>
        <dbReference type="EMBL" id="CAH9050227.1"/>
    </source>
</evidence>
<name>A0AAV0BUV0_9ASTE</name>
<feature type="compositionally biased region" description="Polar residues" evidence="1">
    <location>
        <begin position="389"/>
        <end position="401"/>
    </location>
</feature>
<accession>A0AAV0BUV0</accession>
<comment type="caution">
    <text evidence="2">The sequence shown here is derived from an EMBL/GenBank/DDBJ whole genome shotgun (WGS) entry which is preliminary data.</text>
</comment>
<dbReference type="PANTHER" id="PTHR33144">
    <property type="entry name" value="OS10G0409366 PROTEIN-RELATED"/>
    <property type="match status" value="1"/>
</dbReference>
<dbReference type="EMBL" id="CAMAPF010000001">
    <property type="protein sequence ID" value="CAH9050227.1"/>
    <property type="molecule type" value="Genomic_DNA"/>
</dbReference>
<dbReference type="PANTHER" id="PTHR33144:SF25">
    <property type="entry name" value="DUF4216 DOMAIN-CONTAINING PROTEIN"/>
    <property type="match status" value="1"/>
</dbReference>
<protein>
    <recommendedName>
        <fullName evidence="4">Transposase, Ptta/En/Spm, plant</fullName>
    </recommendedName>
</protein>
<dbReference type="Proteomes" id="UP001152523">
    <property type="component" value="Unassembled WGS sequence"/>
</dbReference>
<evidence type="ECO:0000313" key="3">
    <source>
        <dbReference type="Proteomes" id="UP001152523"/>
    </source>
</evidence>
<gene>
    <name evidence="2" type="ORF">CEPIT_LOCUS53</name>
</gene>
<sequence length="401" mass="44690">MGTSWPTSPPWAYWPQPSAWAPPPCPYPGVPWFGQHVVLPSPSQGILGPRPPQAHLAAPFSSAPSDLANTMQNVTLSPPGDQWYMDTGATSHMTANPGTKKDVMFNEYGQPVGLGSEKFSTAVGKIAKAHCPPAIKSWKNVSSTIKNTIWNNVTYEYSVPEVYRKKVLRKANIAWKNWKSSLRKKYDKHKTDVDRKKNRPRGMKKEDWEEFIVFCSTKADKGRREKGRKARGCAKRLHSSGRTGCARIAHKMKEESLTGDINRTELYLITHVRKVGSTSMSTSEGLDQIRKLVADDPYLGHKDLDRDAVAMVCGPDGKGYVRGMGGGVTKTEIRASGPSREIARKEKKQHEVINNEIIILREEVATLKQLVQSNATKPPQSQEFRDTSQEVNLTSLQGHVF</sequence>
<reference evidence="2" key="1">
    <citation type="submission" date="2022-07" db="EMBL/GenBank/DDBJ databases">
        <authorList>
            <person name="Macas J."/>
            <person name="Novak P."/>
            <person name="Neumann P."/>
        </authorList>
    </citation>
    <scope>NUCLEOTIDE SEQUENCE</scope>
</reference>
<organism evidence="2 3">
    <name type="scientific">Cuscuta epithymum</name>
    <dbReference type="NCBI Taxonomy" id="186058"/>
    <lineage>
        <taxon>Eukaryota</taxon>
        <taxon>Viridiplantae</taxon>
        <taxon>Streptophyta</taxon>
        <taxon>Embryophyta</taxon>
        <taxon>Tracheophyta</taxon>
        <taxon>Spermatophyta</taxon>
        <taxon>Magnoliopsida</taxon>
        <taxon>eudicotyledons</taxon>
        <taxon>Gunneridae</taxon>
        <taxon>Pentapetalae</taxon>
        <taxon>asterids</taxon>
        <taxon>lamiids</taxon>
        <taxon>Solanales</taxon>
        <taxon>Convolvulaceae</taxon>
        <taxon>Cuscuteae</taxon>
        <taxon>Cuscuta</taxon>
        <taxon>Cuscuta subgen. Cuscuta</taxon>
    </lineage>
</organism>
<keyword evidence="3" id="KW-1185">Reference proteome</keyword>
<evidence type="ECO:0000256" key="1">
    <source>
        <dbReference type="SAM" id="MobiDB-lite"/>
    </source>
</evidence>